<evidence type="ECO:0000313" key="2">
    <source>
        <dbReference type="EMBL" id="KPL78881.1"/>
    </source>
</evidence>
<evidence type="ECO:0000313" key="3">
    <source>
        <dbReference type="Proteomes" id="UP000050417"/>
    </source>
</evidence>
<comment type="caution">
    <text evidence="2">The sequence shown here is derived from an EMBL/GenBank/DDBJ whole genome shotgun (WGS) entry which is preliminary data.</text>
</comment>
<reference evidence="2 3" key="1">
    <citation type="submission" date="2015-07" db="EMBL/GenBank/DDBJ databases">
        <title>Genome sequence of Ornatilinea apprima DSM 23815.</title>
        <authorList>
            <person name="Hemp J."/>
            <person name="Ward L.M."/>
            <person name="Pace L.A."/>
            <person name="Fischer W.W."/>
        </authorList>
    </citation>
    <scope>NUCLEOTIDE SEQUENCE [LARGE SCALE GENOMIC DNA]</scope>
    <source>
        <strain evidence="2 3">P3M-1</strain>
    </source>
</reference>
<dbReference type="Gene3D" id="3.40.190.10">
    <property type="entry name" value="Periplasmic binding protein-like II"/>
    <property type="match status" value="1"/>
</dbReference>
<protein>
    <recommendedName>
        <fullName evidence="4">ABC transporter substrate-binding protein</fullName>
    </recommendedName>
</protein>
<dbReference type="PANTHER" id="PTHR43649:SF30">
    <property type="entry name" value="ABC TRANSPORTER SUBSTRATE-BINDING PROTEIN"/>
    <property type="match status" value="1"/>
</dbReference>
<dbReference type="PANTHER" id="PTHR43649">
    <property type="entry name" value="ARABINOSE-BINDING PROTEIN-RELATED"/>
    <property type="match status" value="1"/>
</dbReference>
<feature type="region of interest" description="Disordered" evidence="1">
    <location>
        <begin position="1"/>
        <end position="20"/>
    </location>
</feature>
<name>A0A0P6XQ62_9CHLR</name>
<accession>A0A0P6XQ62</accession>
<dbReference type="Proteomes" id="UP000050417">
    <property type="component" value="Unassembled WGS sequence"/>
</dbReference>
<dbReference type="InterPro" id="IPR050490">
    <property type="entry name" value="Bact_solute-bd_prot1"/>
</dbReference>
<dbReference type="InterPro" id="IPR006059">
    <property type="entry name" value="SBP"/>
</dbReference>
<evidence type="ECO:0008006" key="4">
    <source>
        <dbReference type="Google" id="ProtNLM"/>
    </source>
</evidence>
<dbReference type="AlphaFoldDB" id="A0A0P6XQ62"/>
<evidence type="ECO:0000256" key="1">
    <source>
        <dbReference type="SAM" id="MobiDB-lite"/>
    </source>
</evidence>
<gene>
    <name evidence="2" type="ORF">ADN00_06115</name>
</gene>
<dbReference type="Pfam" id="PF01547">
    <property type="entry name" value="SBP_bac_1"/>
    <property type="match status" value="1"/>
</dbReference>
<proteinExistence type="predicted"/>
<dbReference type="CDD" id="cd14748">
    <property type="entry name" value="PBP2_UgpB"/>
    <property type="match status" value="1"/>
</dbReference>
<dbReference type="EMBL" id="LGCL01000016">
    <property type="protein sequence ID" value="KPL78881.1"/>
    <property type="molecule type" value="Genomic_DNA"/>
</dbReference>
<dbReference type="SUPFAM" id="SSF53850">
    <property type="entry name" value="Periplasmic binding protein-like II"/>
    <property type="match status" value="1"/>
</dbReference>
<sequence length="432" mass="46949">MGLTACGGETAATPEVEAPAAEPVVEATATTASVSEPAAETKEPVKLTFWNNWDSKNGETIQALVDEFNAQNPDIVVENVFQPYGEMTTLLQTSVVSGTNPDLVALDLILIPQLVATGAVEPLDGYIAADAEFDINDFYPLLAEYDVMDGARYAIPMSTNNMQLIWNKDLFAAAGLDPEVPPATWDEMKAMAEQCQNKEQGIVGFEYYTQPTGEGITWQFQVWLWANGGEFLNADNTAAAFNTPEGLGALTFVSDMLAGNGSQPGPWGLFGEQKACMQLDGSWLFGYRADAPFEWGIAPVPAPEGGQTASNVGGEHIFMFNNAKDKEAAWKFIKFMTSAETQLKWDMATGFLPVRKAVGENPEYLQWVNDTEPRMLPFVEGMPYAHTRPATPYYFEVSDAFSREIQLSLLGEKSPADALAAAEAAVNEVLSQ</sequence>
<feature type="compositionally biased region" description="Low complexity" evidence="1">
    <location>
        <begin position="9"/>
        <end position="20"/>
    </location>
</feature>
<organism evidence="2 3">
    <name type="scientific">Ornatilinea apprima</name>
    <dbReference type="NCBI Taxonomy" id="1134406"/>
    <lineage>
        <taxon>Bacteria</taxon>
        <taxon>Bacillati</taxon>
        <taxon>Chloroflexota</taxon>
        <taxon>Anaerolineae</taxon>
        <taxon>Anaerolineales</taxon>
        <taxon>Anaerolineaceae</taxon>
        <taxon>Ornatilinea</taxon>
    </lineage>
</organism>
<keyword evidence="3" id="KW-1185">Reference proteome</keyword>
<dbReference type="STRING" id="1134406.ADN00_06115"/>